<reference evidence="2" key="1">
    <citation type="submission" date="2023-10" db="EMBL/GenBank/DDBJ databases">
        <title>Genome assembly of Pristionchus species.</title>
        <authorList>
            <person name="Yoshida K."/>
            <person name="Sommer R.J."/>
        </authorList>
    </citation>
    <scope>NUCLEOTIDE SEQUENCE</scope>
    <source>
        <strain evidence="2">RS5133</strain>
    </source>
</reference>
<dbReference type="Proteomes" id="UP001432322">
    <property type="component" value="Unassembled WGS sequence"/>
</dbReference>
<dbReference type="EMBL" id="BTSY01000005">
    <property type="protein sequence ID" value="GMT27078.1"/>
    <property type="molecule type" value="Genomic_DNA"/>
</dbReference>
<feature type="compositionally biased region" description="Low complexity" evidence="1">
    <location>
        <begin position="360"/>
        <end position="372"/>
    </location>
</feature>
<dbReference type="AlphaFoldDB" id="A0AAV5W6B4"/>
<keyword evidence="3" id="KW-1185">Reference proteome</keyword>
<organism evidence="2 3">
    <name type="scientific">Pristionchus fissidentatus</name>
    <dbReference type="NCBI Taxonomy" id="1538716"/>
    <lineage>
        <taxon>Eukaryota</taxon>
        <taxon>Metazoa</taxon>
        <taxon>Ecdysozoa</taxon>
        <taxon>Nematoda</taxon>
        <taxon>Chromadorea</taxon>
        <taxon>Rhabditida</taxon>
        <taxon>Rhabditina</taxon>
        <taxon>Diplogasteromorpha</taxon>
        <taxon>Diplogasteroidea</taxon>
        <taxon>Neodiplogasteridae</taxon>
        <taxon>Pristionchus</taxon>
    </lineage>
</organism>
<feature type="compositionally biased region" description="Acidic residues" evidence="1">
    <location>
        <begin position="344"/>
        <end position="353"/>
    </location>
</feature>
<evidence type="ECO:0000256" key="1">
    <source>
        <dbReference type="SAM" id="MobiDB-lite"/>
    </source>
</evidence>
<proteinExistence type="predicted"/>
<gene>
    <name evidence="2" type="ORF">PFISCL1PPCAC_18375</name>
</gene>
<sequence length="637" mass="70073">VHCMERVRKYGSAVAKLYKEEGPASTKAAAYRARVREAIDSLDGTDSSIDRDEVLECAWQLAYYPAARSAHMDDHLRMVLSLLAGELLLLPPSANTFVYVGDLHRYQQTPLSLRLARLYYTRAMMEDTEAARPLNQLSITLDALPAVRCLLHAATCCSNKFRATEKNLEGRIIKMKQSSTVPSLKQLALLLEVSMAEKKAEDETFVTASKEWLQLLSVEREKEKSGGKEKNKSPATAVVNGATASKVAAAGAATTAAYDDLLLQLHCLSLAVGVCHPSNSAALVDVVQCSLLALLEKEKEKEEEEVLKIGSRRRRASESDEDEEKAAIRGRRRRGGGGRRRDSDDDEEEDEKETEPVVTSSSKSSPNADSASSGMLLPSLAIALEWISRVDRGRAEGDGRYAATKVIKEKMKFEQIVSVVLQRLHELQGIGERVDSLPDPAACRKSLVRWRVVERLNGKERGEDGDDVITDAIALWTATIVREEGSIQRSTTGFGARNDHSLMRKMAALHMNAQSNKSERPTSIVLQAGVLERRLGKIRALAERSHLLWYVPASELAALDDAKSSSKAARDALRFIETEQHTRVRVMPSGGVREALARAAIDSPPTALLSLDTAKDSESLPPHTQCLHVDSFAHSYK</sequence>
<feature type="non-terminal residue" evidence="2">
    <location>
        <position position="1"/>
    </location>
</feature>
<accession>A0AAV5W6B4</accession>
<dbReference type="InterPro" id="IPR011990">
    <property type="entry name" value="TPR-like_helical_dom_sf"/>
</dbReference>
<evidence type="ECO:0000313" key="2">
    <source>
        <dbReference type="EMBL" id="GMT27078.1"/>
    </source>
</evidence>
<feature type="compositionally biased region" description="Basic residues" evidence="1">
    <location>
        <begin position="328"/>
        <end position="338"/>
    </location>
</feature>
<name>A0AAV5W6B4_9BILA</name>
<evidence type="ECO:0000313" key="3">
    <source>
        <dbReference type="Proteomes" id="UP001432322"/>
    </source>
</evidence>
<dbReference type="Gene3D" id="3.40.50.1010">
    <property type="entry name" value="5'-nuclease"/>
    <property type="match status" value="1"/>
</dbReference>
<protein>
    <submittedName>
        <fullName evidence="2">Uncharacterized protein</fullName>
    </submittedName>
</protein>
<comment type="caution">
    <text evidence="2">The sequence shown here is derived from an EMBL/GenBank/DDBJ whole genome shotgun (WGS) entry which is preliminary data.</text>
</comment>
<feature type="region of interest" description="Disordered" evidence="1">
    <location>
        <begin position="303"/>
        <end position="372"/>
    </location>
</feature>
<dbReference type="Gene3D" id="1.25.40.10">
    <property type="entry name" value="Tetratricopeptide repeat domain"/>
    <property type="match status" value="1"/>
</dbReference>
<dbReference type="SUPFAM" id="SSF48452">
    <property type="entry name" value="TPR-like"/>
    <property type="match status" value="1"/>
</dbReference>